<keyword evidence="8" id="KW-0560">Oxidoreductase</keyword>
<evidence type="ECO:0000256" key="12">
    <source>
        <dbReference type="SAM" id="Phobius"/>
    </source>
</evidence>
<accession>A0A6P1T835</accession>
<dbReference type="GO" id="GO:0046872">
    <property type="term" value="F:metal ion binding"/>
    <property type="evidence" value="ECO:0007669"/>
    <property type="project" value="UniProtKB-KW"/>
</dbReference>
<evidence type="ECO:0000259" key="13">
    <source>
        <dbReference type="Pfam" id="PF00487"/>
    </source>
</evidence>
<name>A0A6P1T835_9RHOB</name>
<keyword evidence="3" id="KW-1003">Cell membrane</keyword>
<evidence type="ECO:0000256" key="4">
    <source>
        <dbReference type="ARBA" id="ARBA00022519"/>
    </source>
</evidence>
<comment type="subcellular location">
    <subcellularLocation>
        <location evidence="1">Cell inner membrane</location>
        <topology evidence="1">Multi-pass membrane protein</topology>
    </subcellularLocation>
</comment>
<reference evidence="14 15" key="1">
    <citation type="submission" date="2019-12" db="EMBL/GenBank/DDBJ databases">
        <title>Complete genome sequence of Algicella marina strain 9Alg 56(T) isolated from the red alga Tichocarpus crinitus.</title>
        <authorList>
            <person name="Kim S.-G."/>
            <person name="Nedashkovskaya O.I."/>
        </authorList>
    </citation>
    <scope>NUCLEOTIDE SEQUENCE [LARGE SCALE GENOMIC DNA]</scope>
    <source>
        <strain evidence="14 15">9Alg 56</strain>
    </source>
</reference>
<keyword evidence="11 12" id="KW-0472">Membrane</keyword>
<dbReference type="InterPro" id="IPR005804">
    <property type="entry name" value="FA_desaturase_dom"/>
</dbReference>
<evidence type="ECO:0000256" key="10">
    <source>
        <dbReference type="ARBA" id="ARBA00023033"/>
    </source>
</evidence>
<dbReference type="GO" id="GO:0004497">
    <property type="term" value="F:monooxygenase activity"/>
    <property type="evidence" value="ECO:0007669"/>
    <property type="project" value="UniProtKB-KW"/>
</dbReference>
<feature type="transmembrane region" description="Helical" evidence="12">
    <location>
        <begin position="69"/>
        <end position="93"/>
    </location>
</feature>
<evidence type="ECO:0000256" key="11">
    <source>
        <dbReference type="ARBA" id="ARBA00023136"/>
    </source>
</evidence>
<keyword evidence="10 14" id="KW-0503">Monooxygenase</keyword>
<dbReference type="GO" id="GO:0006629">
    <property type="term" value="P:lipid metabolic process"/>
    <property type="evidence" value="ECO:0007669"/>
    <property type="project" value="InterPro"/>
</dbReference>
<evidence type="ECO:0000313" key="14">
    <source>
        <dbReference type="EMBL" id="QHQ36762.1"/>
    </source>
</evidence>
<keyword evidence="6" id="KW-0479">Metal-binding</keyword>
<organism evidence="14 15">
    <name type="scientific">Algicella marina</name>
    <dbReference type="NCBI Taxonomy" id="2683284"/>
    <lineage>
        <taxon>Bacteria</taxon>
        <taxon>Pseudomonadati</taxon>
        <taxon>Pseudomonadota</taxon>
        <taxon>Alphaproteobacteria</taxon>
        <taxon>Rhodobacterales</taxon>
        <taxon>Paracoccaceae</taxon>
        <taxon>Algicella</taxon>
    </lineage>
</organism>
<protein>
    <submittedName>
        <fullName evidence="14">Alkane 1-monooxygenase</fullName>
    </submittedName>
</protein>
<evidence type="ECO:0000256" key="9">
    <source>
        <dbReference type="ARBA" id="ARBA00023004"/>
    </source>
</evidence>
<dbReference type="RefSeq" id="WP_161863306.1">
    <property type="nucleotide sequence ID" value="NZ_CP046620.1"/>
</dbReference>
<feature type="domain" description="Fatty acid desaturase" evidence="13">
    <location>
        <begin position="106"/>
        <end position="331"/>
    </location>
</feature>
<dbReference type="PANTHER" id="PTHR38674">
    <property type="entry name" value="ALKANE 1-MONOOXYGENASE 1"/>
    <property type="match status" value="1"/>
</dbReference>
<keyword evidence="9" id="KW-0408">Iron</keyword>
<dbReference type="AlphaFoldDB" id="A0A6P1T835"/>
<evidence type="ECO:0000256" key="7">
    <source>
        <dbReference type="ARBA" id="ARBA00022989"/>
    </source>
</evidence>
<keyword evidence="7 12" id="KW-1133">Transmembrane helix</keyword>
<keyword evidence="15" id="KW-1185">Reference proteome</keyword>
<comment type="similarity">
    <text evidence="2">Belongs to the fatty acid desaturase type 1 family. AlkB subfamily.</text>
</comment>
<feature type="transmembrane region" description="Helical" evidence="12">
    <location>
        <begin position="214"/>
        <end position="242"/>
    </location>
</feature>
<evidence type="ECO:0000256" key="6">
    <source>
        <dbReference type="ARBA" id="ARBA00022723"/>
    </source>
</evidence>
<dbReference type="CDD" id="cd03512">
    <property type="entry name" value="Alkane-hydroxylase"/>
    <property type="match status" value="1"/>
</dbReference>
<evidence type="ECO:0000256" key="3">
    <source>
        <dbReference type="ARBA" id="ARBA00022475"/>
    </source>
</evidence>
<dbReference type="InterPro" id="IPR033885">
    <property type="entry name" value="AlkB/XylM"/>
</dbReference>
<evidence type="ECO:0000256" key="1">
    <source>
        <dbReference type="ARBA" id="ARBA00004429"/>
    </source>
</evidence>
<dbReference type="GO" id="GO:0005886">
    <property type="term" value="C:plasma membrane"/>
    <property type="evidence" value="ECO:0007669"/>
    <property type="project" value="UniProtKB-SubCell"/>
</dbReference>
<dbReference type="PANTHER" id="PTHR38674:SF1">
    <property type="entry name" value="ALKANE 1-MONOOXYGENASE 1"/>
    <property type="match status" value="1"/>
</dbReference>
<evidence type="ECO:0000313" key="15">
    <source>
        <dbReference type="Proteomes" id="UP000464495"/>
    </source>
</evidence>
<feature type="transmembrane region" description="Helical" evidence="12">
    <location>
        <begin position="7"/>
        <end position="29"/>
    </location>
</feature>
<evidence type="ECO:0000256" key="2">
    <source>
        <dbReference type="ARBA" id="ARBA00010823"/>
    </source>
</evidence>
<dbReference type="EMBL" id="CP046620">
    <property type="protein sequence ID" value="QHQ36762.1"/>
    <property type="molecule type" value="Genomic_DNA"/>
</dbReference>
<dbReference type="Proteomes" id="UP000464495">
    <property type="component" value="Chromosome"/>
</dbReference>
<feature type="transmembrane region" description="Helical" evidence="12">
    <location>
        <begin position="105"/>
        <end position="123"/>
    </location>
</feature>
<evidence type="ECO:0000256" key="5">
    <source>
        <dbReference type="ARBA" id="ARBA00022692"/>
    </source>
</evidence>
<sequence>MTMQPSFLRALPFWMSLLFVPMIAISGYYGGIAILLVPFYTWIVVTVLDMVSGLEIGNMDPQTQDKELFWYKAITMLWLPVQVAIIFGALIMAFWSDHLSLPEQLLLMISVGIVTGSVGINYAHELIHQKNRLEQFLGEWLLISTCYGHFRSEHIYVHHRYIGTPRDPVTARYDEDFYHFFPRVMIGQVTSAWEVEVARLRQRGRPWYHYRNPFYRYVGGSAAFAAVAYLIGGWLAVSFFLLQSFMAMLQLELVNYVEHYGLTRRHLGEGKYEHVHPRHSWNAAHRLTNFLLINLQRHSDHHFKPDRRFPLLQNYDHQEAPQLPYGYPLMTLSALVPPFWRRLMNRRVQMWREKHYPDIEDWTPYNMATNPLPR</sequence>
<keyword evidence="4" id="KW-0997">Cell inner membrane</keyword>
<proteinExistence type="inferred from homology"/>
<dbReference type="Pfam" id="PF00487">
    <property type="entry name" value="FA_desaturase"/>
    <property type="match status" value="1"/>
</dbReference>
<keyword evidence="5 12" id="KW-0812">Transmembrane</keyword>
<feature type="transmembrane region" description="Helical" evidence="12">
    <location>
        <begin position="35"/>
        <end position="57"/>
    </location>
</feature>
<dbReference type="KEGG" id="amaq:GO499_17055"/>
<evidence type="ECO:0000256" key="8">
    <source>
        <dbReference type="ARBA" id="ARBA00023002"/>
    </source>
</evidence>
<gene>
    <name evidence="14" type="ORF">GO499_17055</name>
</gene>